<evidence type="ECO:0000313" key="5">
    <source>
        <dbReference type="Proteomes" id="UP000029833"/>
    </source>
</evidence>
<feature type="domain" description="FHA" evidence="3">
    <location>
        <begin position="449"/>
        <end position="506"/>
    </location>
</feature>
<dbReference type="SUPFAM" id="SSF49879">
    <property type="entry name" value="SMAD/FHA domain"/>
    <property type="match status" value="1"/>
</dbReference>
<evidence type="ECO:0000259" key="3">
    <source>
        <dbReference type="PROSITE" id="PS50006"/>
    </source>
</evidence>
<dbReference type="RefSeq" id="WP_034634856.1">
    <property type="nucleotide sequence ID" value="NZ_AXNT01000182.1"/>
</dbReference>
<dbReference type="EMBL" id="AXNT01000182">
    <property type="protein sequence ID" value="KGM00640.1"/>
    <property type="molecule type" value="Genomic_DNA"/>
</dbReference>
<evidence type="ECO:0000256" key="2">
    <source>
        <dbReference type="SAM" id="MobiDB-lite"/>
    </source>
</evidence>
<feature type="region of interest" description="Disordered" evidence="2">
    <location>
        <begin position="233"/>
        <end position="264"/>
    </location>
</feature>
<gene>
    <name evidence="4" type="ORF">Q760_06990</name>
</gene>
<sequence>MIVPEYTPGDWHAVVAGGVVALLAPTTPPSVVRAVWDAVPADGGLADQLEVLLTGGIARLQPFALVDLTGGRVHAALRGPVEVEVSGLDGSSVLAAGEVTTWSERVAEGADVVTVRVAGTGAWSAEAALPVVSGVVRASAVQVPLAVRDGAGATETPSSEADEAAGAPAADVSAHDAGAAAGALTVDGPAVGSTADGSTLVEPVASATVGVEDSPSAVEVAPPGAVDLVKPVAATPSDEPAPDVDPEPATRSGELPLASGRTGPQPVVAPAAAVPTASAAPAVPVAPVLPLHIADLPLPAFQAAETAAPAREQADPEAPRDPQADLGRTWSTPTPVLPVTERPTDHAVVTPALVPDDDLDDDDTYGADVVAAAEAVLQGEAAAQTDPDFGDDHDGLTILSSDLVAIRDQLPSWAGDEVPGPFRVVAPEVDPTAKLVLSTGLVVALDRSVLLGRAPQVSRVTNRELPRLVTVPSPQQDISRTHAEVRAEGDDVLVTDLNSTNGILVSRPGERARRLHPGEATVVAAGEVVDLGDGVTFTVERGA</sequence>
<dbReference type="Proteomes" id="UP000029833">
    <property type="component" value="Unassembled WGS sequence"/>
</dbReference>
<organism evidence="4 5">
    <name type="scientific">Cellulomonas cellasea DSM 20118</name>
    <dbReference type="NCBI Taxonomy" id="1408250"/>
    <lineage>
        <taxon>Bacteria</taxon>
        <taxon>Bacillati</taxon>
        <taxon>Actinomycetota</taxon>
        <taxon>Actinomycetes</taxon>
        <taxon>Micrococcales</taxon>
        <taxon>Cellulomonadaceae</taxon>
        <taxon>Cellulomonas</taxon>
    </lineage>
</organism>
<reference evidence="4 5" key="1">
    <citation type="submission" date="2013-10" db="EMBL/GenBank/DDBJ databases">
        <authorList>
            <person name="Wang G."/>
            <person name="Zhuang W."/>
        </authorList>
    </citation>
    <scope>NUCLEOTIDE SEQUENCE [LARGE SCALE GENOMIC DNA]</scope>
    <source>
        <strain evidence="4 5">DSM 20118</strain>
    </source>
</reference>
<evidence type="ECO:0000313" key="4">
    <source>
        <dbReference type="EMBL" id="KGM00640.1"/>
    </source>
</evidence>
<dbReference type="STRING" id="1408250.Q760_06990"/>
<keyword evidence="5" id="KW-1185">Reference proteome</keyword>
<dbReference type="InterPro" id="IPR008984">
    <property type="entry name" value="SMAD_FHA_dom_sf"/>
</dbReference>
<feature type="region of interest" description="Disordered" evidence="2">
    <location>
        <begin position="305"/>
        <end position="340"/>
    </location>
</feature>
<dbReference type="PROSITE" id="PS50006">
    <property type="entry name" value="FHA_DOMAIN"/>
    <property type="match status" value="1"/>
</dbReference>
<accession>A0A0A0B1D8</accession>
<name>A0A0A0B1D8_9CELL</name>
<proteinExistence type="predicted"/>
<protein>
    <recommendedName>
        <fullName evidence="3">FHA domain-containing protein</fullName>
    </recommendedName>
</protein>
<dbReference type="InterPro" id="IPR000253">
    <property type="entry name" value="FHA_dom"/>
</dbReference>
<dbReference type="CDD" id="cd00060">
    <property type="entry name" value="FHA"/>
    <property type="match status" value="1"/>
</dbReference>
<evidence type="ECO:0000256" key="1">
    <source>
        <dbReference type="ARBA" id="ARBA00022553"/>
    </source>
</evidence>
<dbReference type="Pfam" id="PF00498">
    <property type="entry name" value="FHA"/>
    <property type="match status" value="1"/>
</dbReference>
<feature type="region of interest" description="Disordered" evidence="2">
    <location>
        <begin position="151"/>
        <end position="173"/>
    </location>
</feature>
<dbReference type="OrthoDB" id="5485098at2"/>
<dbReference type="Gene3D" id="2.60.200.20">
    <property type="match status" value="1"/>
</dbReference>
<keyword evidence="1" id="KW-0597">Phosphoprotein</keyword>
<dbReference type="AlphaFoldDB" id="A0A0A0B1D8"/>
<dbReference type="SMART" id="SM00240">
    <property type="entry name" value="FHA"/>
    <property type="match status" value="1"/>
</dbReference>
<comment type="caution">
    <text evidence="4">The sequence shown here is derived from an EMBL/GenBank/DDBJ whole genome shotgun (WGS) entry which is preliminary data.</text>
</comment>
<feature type="compositionally biased region" description="Low complexity" evidence="2">
    <location>
        <begin position="164"/>
        <end position="173"/>
    </location>
</feature>
<feature type="compositionally biased region" description="Basic and acidic residues" evidence="2">
    <location>
        <begin position="312"/>
        <end position="323"/>
    </location>
</feature>